<reference evidence="2" key="1">
    <citation type="submission" date="2020-02" db="EMBL/GenBank/DDBJ databases">
        <authorList>
            <person name="Meier V. D."/>
        </authorList>
    </citation>
    <scope>NUCLEOTIDE SEQUENCE</scope>
    <source>
        <strain evidence="2">AVDCRST_MAG31</strain>
    </source>
</reference>
<proteinExistence type="predicted"/>
<sequence>MQTVQRKRIEIMADAPLVPAIVAALRRAEIGGHSVLPVLSGGGRSGSWSEERLTGAETKQLVWAIASEEHSAQFVDAVAPLLSSHRLLLTISDVAVVRGERF</sequence>
<dbReference type="EMBL" id="CADCWA010000128">
    <property type="protein sequence ID" value="CAA9522717.1"/>
    <property type="molecule type" value="Genomic_DNA"/>
</dbReference>
<dbReference type="GO" id="GO:0006808">
    <property type="term" value="P:regulation of nitrogen utilization"/>
    <property type="evidence" value="ECO:0007669"/>
    <property type="project" value="InterPro"/>
</dbReference>
<dbReference type="InterPro" id="IPR015867">
    <property type="entry name" value="N-reg_PII/ATP_PRibTrfase_C"/>
</dbReference>
<dbReference type="AlphaFoldDB" id="A0A6J4TGL9"/>
<protein>
    <recommendedName>
        <fullName evidence="1">Nitrogen regulatory protein P-II</fullName>
    </recommendedName>
</protein>
<dbReference type="InterPro" id="IPR002187">
    <property type="entry name" value="N-reg_PII"/>
</dbReference>
<evidence type="ECO:0000256" key="1">
    <source>
        <dbReference type="ARBA" id="ARBA00015681"/>
    </source>
</evidence>
<dbReference type="Gene3D" id="3.30.70.120">
    <property type="match status" value="1"/>
</dbReference>
<organism evidence="2">
    <name type="scientific">uncultured Sphingomonas sp</name>
    <dbReference type="NCBI Taxonomy" id="158754"/>
    <lineage>
        <taxon>Bacteria</taxon>
        <taxon>Pseudomonadati</taxon>
        <taxon>Pseudomonadota</taxon>
        <taxon>Alphaproteobacteria</taxon>
        <taxon>Sphingomonadales</taxon>
        <taxon>Sphingomonadaceae</taxon>
        <taxon>Sphingomonas</taxon>
        <taxon>environmental samples</taxon>
    </lineage>
</organism>
<dbReference type="SUPFAM" id="SSF54913">
    <property type="entry name" value="GlnB-like"/>
    <property type="match status" value="1"/>
</dbReference>
<dbReference type="InterPro" id="IPR011322">
    <property type="entry name" value="N-reg_PII-like_a/b"/>
</dbReference>
<accession>A0A6J4TGL9</accession>
<gene>
    <name evidence="2" type="ORF">AVDCRST_MAG31-1703</name>
</gene>
<dbReference type="Pfam" id="PF00543">
    <property type="entry name" value="P-II"/>
    <property type="match status" value="1"/>
</dbReference>
<evidence type="ECO:0000313" key="2">
    <source>
        <dbReference type="EMBL" id="CAA9522717.1"/>
    </source>
</evidence>
<name>A0A6J4TGL9_9SPHN</name>
<dbReference type="RefSeq" id="WP_294169801.1">
    <property type="nucleotide sequence ID" value="NZ_CADCWA010000128.1"/>
</dbReference>
<dbReference type="GO" id="GO:0030234">
    <property type="term" value="F:enzyme regulator activity"/>
    <property type="evidence" value="ECO:0007669"/>
    <property type="project" value="InterPro"/>
</dbReference>